<dbReference type="OrthoDB" id="9769888at2"/>
<dbReference type="RefSeq" id="WP_146579787.1">
    <property type="nucleotide sequence ID" value="NZ_SJPM01000010.1"/>
</dbReference>
<dbReference type="EMBL" id="SJPM01000010">
    <property type="protein sequence ID" value="TWT93023.1"/>
    <property type="molecule type" value="Genomic_DNA"/>
</dbReference>
<reference evidence="4 5" key="1">
    <citation type="submission" date="2019-02" db="EMBL/GenBank/DDBJ databases">
        <title>Deep-cultivation of Planctomycetes and their phenomic and genomic characterization uncovers novel biology.</title>
        <authorList>
            <person name="Wiegand S."/>
            <person name="Jogler M."/>
            <person name="Boedeker C."/>
            <person name="Pinto D."/>
            <person name="Vollmers J."/>
            <person name="Rivas-Marin E."/>
            <person name="Kohn T."/>
            <person name="Peeters S.H."/>
            <person name="Heuer A."/>
            <person name="Rast P."/>
            <person name="Oberbeckmann S."/>
            <person name="Bunk B."/>
            <person name="Jeske O."/>
            <person name="Meyerdierks A."/>
            <person name="Storesund J.E."/>
            <person name="Kallscheuer N."/>
            <person name="Luecker S."/>
            <person name="Lage O.M."/>
            <person name="Pohl T."/>
            <person name="Merkel B.J."/>
            <person name="Hornburger P."/>
            <person name="Mueller R.-W."/>
            <person name="Bruemmer F."/>
            <person name="Labrenz M."/>
            <person name="Spormann A.M."/>
            <person name="Op Den Camp H."/>
            <person name="Overmann J."/>
            <person name="Amann R."/>
            <person name="Jetten M.S.M."/>
            <person name="Mascher T."/>
            <person name="Medema M.H."/>
            <person name="Devos D.P."/>
            <person name="Kaster A.-K."/>
            <person name="Ovreas L."/>
            <person name="Rohde M."/>
            <person name="Galperin M.Y."/>
            <person name="Jogler C."/>
        </authorList>
    </citation>
    <scope>NUCLEOTIDE SEQUENCE [LARGE SCALE GENOMIC DNA]</scope>
    <source>
        <strain evidence="4 5">Pla100</strain>
    </source>
</reference>
<dbReference type="InterPro" id="IPR050411">
    <property type="entry name" value="AlphaKG_dependent_hydroxylases"/>
</dbReference>
<sequence length="346" mass="38853">MSDSFPTQALHIDRQQTYPDSVFPHVIAYDRDAAPAMASDEAIDPRVRPWVFEHCEELLSLATRHGAVAFRDFPTKTVDAFDDFIQGLGLENFPYDRSLSNAVRINRTPRVFSANEAPPDVRIFFHHEMAQTPLYPRYILFFCEIAAAEGGATPLCRSDILFKRLTERCPKFASDCESKGLQYTNVMPDSDDPNSGMGRSWQKTLGVDSRDAAQARLDELNYSYQWLDNGCLRATTPPLPAVMEVSPGVKTFFNQLIAAYCGWKDERNDPSDAIRHGDGSRLDRDGVAVAIELSEELAYDHQWQVGDIVLLDNTVAMHARRPFVGTRKVLASLAEMRTHAFELASS</sequence>
<dbReference type="SUPFAM" id="SSF51197">
    <property type="entry name" value="Clavaminate synthase-like"/>
    <property type="match status" value="1"/>
</dbReference>
<evidence type="ECO:0000256" key="2">
    <source>
        <dbReference type="ARBA" id="ARBA00023002"/>
    </source>
</evidence>
<keyword evidence="5" id="KW-1185">Reference proteome</keyword>
<dbReference type="PANTHER" id="PTHR10696">
    <property type="entry name" value="GAMMA-BUTYROBETAINE HYDROXYLASE-RELATED"/>
    <property type="match status" value="1"/>
</dbReference>
<dbReference type="InterPro" id="IPR003819">
    <property type="entry name" value="TauD/TfdA-like"/>
</dbReference>
<keyword evidence="2" id="KW-0560">Oxidoreductase</keyword>
<dbReference type="Pfam" id="PF02668">
    <property type="entry name" value="TauD"/>
    <property type="match status" value="1"/>
</dbReference>
<organism evidence="4 5">
    <name type="scientific">Neorhodopirellula pilleata</name>
    <dbReference type="NCBI Taxonomy" id="2714738"/>
    <lineage>
        <taxon>Bacteria</taxon>
        <taxon>Pseudomonadati</taxon>
        <taxon>Planctomycetota</taxon>
        <taxon>Planctomycetia</taxon>
        <taxon>Pirellulales</taxon>
        <taxon>Pirellulaceae</taxon>
        <taxon>Neorhodopirellula</taxon>
    </lineage>
</organism>
<dbReference type="GO" id="GO:0016706">
    <property type="term" value="F:2-oxoglutarate-dependent dioxygenase activity"/>
    <property type="evidence" value="ECO:0007669"/>
    <property type="project" value="UniProtKB-ARBA"/>
</dbReference>
<gene>
    <name evidence="4" type="ORF">Pla100_43390</name>
</gene>
<name>A0A5C6A3N2_9BACT</name>
<dbReference type="AlphaFoldDB" id="A0A5C6A3N2"/>
<dbReference type="Gene3D" id="3.60.130.10">
    <property type="entry name" value="Clavaminate synthase-like"/>
    <property type="match status" value="1"/>
</dbReference>
<dbReference type="InterPro" id="IPR042098">
    <property type="entry name" value="TauD-like_sf"/>
</dbReference>
<comment type="caution">
    <text evidence="4">The sequence shown here is derived from an EMBL/GenBank/DDBJ whole genome shotgun (WGS) entry which is preliminary data.</text>
</comment>
<dbReference type="PANTHER" id="PTHR10696:SF21">
    <property type="entry name" value="TAUD_TFDA-LIKE DOMAIN-CONTAINING PROTEIN"/>
    <property type="match status" value="1"/>
</dbReference>
<dbReference type="Proteomes" id="UP000316213">
    <property type="component" value="Unassembled WGS sequence"/>
</dbReference>
<feature type="domain" description="TauD/TfdA-like" evidence="3">
    <location>
        <begin position="56"/>
        <end position="328"/>
    </location>
</feature>
<evidence type="ECO:0000313" key="4">
    <source>
        <dbReference type="EMBL" id="TWT93023.1"/>
    </source>
</evidence>
<keyword evidence="4" id="KW-0223">Dioxygenase</keyword>
<evidence type="ECO:0000259" key="3">
    <source>
        <dbReference type="Pfam" id="PF02668"/>
    </source>
</evidence>
<accession>A0A5C6A3N2</accession>
<evidence type="ECO:0000256" key="1">
    <source>
        <dbReference type="ARBA" id="ARBA00001954"/>
    </source>
</evidence>
<comment type="cofactor">
    <cofactor evidence="1">
        <name>Fe(2+)</name>
        <dbReference type="ChEBI" id="CHEBI:29033"/>
    </cofactor>
</comment>
<protein>
    <submittedName>
        <fullName evidence="4">Taurine catabolism dioxygenase TauD, TfdA family</fullName>
    </submittedName>
</protein>
<proteinExistence type="predicted"/>
<evidence type="ECO:0000313" key="5">
    <source>
        <dbReference type="Proteomes" id="UP000316213"/>
    </source>
</evidence>